<organism evidence="1 2">
    <name type="scientific">Goodea atripinnis</name>
    <dbReference type="NCBI Taxonomy" id="208336"/>
    <lineage>
        <taxon>Eukaryota</taxon>
        <taxon>Metazoa</taxon>
        <taxon>Chordata</taxon>
        <taxon>Craniata</taxon>
        <taxon>Vertebrata</taxon>
        <taxon>Euteleostomi</taxon>
        <taxon>Actinopterygii</taxon>
        <taxon>Neopterygii</taxon>
        <taxon>Teleostei</taxon>
        <taxon>Neoteleostei</taxon>
        <taxon>Acanthomorphata</taxon>
        <taxon>Ovalentaria</taxon>
        <taxon>Atherinomorphae</taxon>
        <taxon>Cyprinodontiformes</taxon>
        <taxon>Goodeidae</taxon>
        <taxon>Goodea</taxon>
    </lineage>
</organism>
<proteinExistence type="predicted"/>
<evidence type="ECO:0000313" key="1">
    <source>
        <dbReference type="EMBL" id="MEQ2163543.1"/>
    </source>
</evidence>
<gene>
    <name evidence="1" type="ORF">GOODEAATRI_031287</name>
</gene>
<reference evidence="1 2" key="1">
    <citation type="submission" date="2021-06" db="EMBL/GenBank/DDBJ databases">
        <authorList>
            <person name="Palmer J.M."/>
        </authorList>
    </citation>
    <scope>NUCLEOTIDE SEQUENCE [LARGE SCALE GENOMIC DNA]</scope>
    <source>
        <strain evidence="1 2">GA_2019</strain>
        <tissue evidence="1">Muscle</tissue>
    </source>
</reference>
<evidence type="ECO:0000313" key="2">
    <source>
        <dbReference type="Proteomes" id="UP001476798"/>
    </source>
</evidence>
<protein>
    <submittedName>
        <fullName evidence="1">Uncharacterized protein</fullName>
    </submittedName>
</protein>
<sequence>MFSHGGRCLAIAEGTIWEELITVSVVAQRFWFDSIDIQAGLIRRRLNIQVETLTSSVCSSRLCLFMDNITDVEMIGYQIILYMSDSVRLVEHRVYWGDRDSASSGLGLPMLGEVRRGSCCCCWRRCF</sequence>
<dbReference type="EMBL" id="JAHRIO010015247">
    <property type="protein sequence ID" value="MEQ2163543.1"/>
    <property type="molecule type" value="Genomic_DNA"/>
</dbReference>
<accession>A0ABV0MYP3</accession>
<keyword evidence="2" id="KW-1185">Reference proteome</keyword>
<dbReference type="Proteomes" id="UP001476798">
    <property type="component" value="Unassembled WGS sequence"/>
</dbReference>
<comment type="caution">
    <text evidence="1">The sequence shown here is derived from an EMBL/GenBank/DDBJ whole genome shotgun (WGS) entry which is preliminary data.</text>
</comment>
<name>A0ABV0MYP3_9TELE</name>